<keyword evidence="1" id="KW-0802">TPR repeat</keyword>
<dbReference type="InterPro" id="IPR041677">
    <property type="entry name" value="DNA2/NAM7_AAA_11"/>
</dbReference>
<dbReference type="InterPro" id="IPR039691">
    <property type="entry name" value="ZC3H7A/B"/>
</dbReference>
<feature type="coiled-coil region" evidence="2">
    <location>
        <begin position="99"/>
        <end position="126"/>
    </location>
</feature>
<dbReference type="InterPro" id="IPR047187">
    <property type="entry name" value="SF1_C_Upf1"/>
</dbReference>
<dbReference type="GO" id="GO:0035198">
    <property type="term" value="F:miRNA binding"/>
    <property type="evidence" value="ECO:0007669"/>
    <property type="project" value="InterPro"/>
</dbReference>
<evidence type="ECO:0000259" key="4">
    <source>
        <dbReference type="SMART" id="SM00955"/>
    </source>
</evidence>
<dbReference type="InterPro" id="IPR019734">
    <property type="entry name" value="TPR_rpt"/>
</dbReference>
<dbReference type="Gene3D" id="3.40.50.300">
    <property type="entry name" value="P-loop containing nucleotide triphosphate hydrolases"/>
    <property type="match status" value="4"/>
</dbReference>
<name>A0A2C9KGB5_BIOGL</name>
<dbReference type="GO" id="GO:0004540">
    <property type="term" value="F:RNA nuclease activity"/>
    <property type="evidence" value="ECO:0007669"/>
    <property type="project" value="InterPro"/>
</dbReference>
<dbReference type="EnsemblMetazoa" id="BGLB019191-RD">
    <property type="protein sequence ID" value="BGLB019191-PD"/>
    <property type="gene ID" value="BGLB019191"/>
</dbReference>
<gene>
    <name evidence="5" type="primary">106052771</name>
</gene>
<proteinExistence type="predicted"/>
<evidence type="ECO:0000256" key="2">
    <source>
        <dbReference type="SAM" id="Coils"/>
    </source>
</evidence>
<dbReference type="InterPro" id="IPR041679">
    <property type="entry name" value="DNA2/NAM7-like_C"/>
</dbReference>
<dbReference type="OrthoDB" id="2285229at2759"/>
<evidence type="ECO:0000313" key="6">
    <source>
        <dbReference type="Proteomes" id="UP000076420"/>
    </source>
</evidence>
<dbReference type="VEuPathDB" id="VectorBase:BGLAX_045400"/>
<dbReference type="Pfam" id="PF25049">
    <property type="entry name" value="OB_HELZ2"/>
    <property type="match status" value="1"/>
</dbReference>
<dbReference type="Pfam" id="PF13086">
    <property type="entry name" value="AAA_11"/>
    <property type="match status" value="3"/>
</dbReference>
<dbReference type="InterPro" id="IPR056787">
    <property type="entry name" value="OB_HELZ2"/>
</dbReference>
<feature type="compositionally biased region" description="Low complexity" evidence="3">
    <location>
        <begin position="269"/>
        <end position="286"/>
    </location>
</feature>
<feature type="compositionally biased region" description="Basic and acidic residues" evidence="3">
    <location>
        <begin position="222"/>
        <end position="232"/>
    </location>
</feature>
<dbReference type="SMART" id="SM00955">
    <property type="entry name" value="RNB"/>
    <property type="match status" value="1"/>
</dbReference>
<organism evidence="5 6">
    <name type="scientific">Biomphalaria glabrata</name>
    <name type="common">Bloodfluke planorb</name>
    <name type="synonym">Freshwater snail</name>
    <dbReference type="NCBI Taxonomy" id="6526"/>
    <lineage>
        <taxon>Eukaryota</taxon>
        <taxon>Metazoa</taxon>
        <taxon>Spiralia</taxon>
        <taxon>Lophotrochozoa</taxon>
        <taxon>Mollusca</taxon>
        <taxon>Gastropoda</taxon>
        <taxon>Heterobranchia</taxon>
        <taxon>Euthyneura</taxon>
        <taxon>Panpulmonata</taxon>
        <taxon>Hygrophila</taxon>
        <taxon>Lymnaeoidea</taxon>
        <taxon>Planorbidae</taxon>
        <taxon>Biomphalaria</taxon>
    </lineage>
</organism>
<dbReference type="CDD" id="cd18808">
    <property type="entry name" value="SF1_C_Upf1"/>
    <property type="match status" value="2"/>
</dbReference>
<sequence>MEENSRQSRLMRIKPYLSALKNKEEQKINKNKGSLLILMQDLKDEGNTLFKESKFKEAWEYYHHALFVADILEESFYHCVEKEFLATLFCNASLCCIKINDYESALKDAEKALELQEKNIKAFYRKSLALKELGRHKEALKVALQGKVIDSKNNFDDLIDDLKAIIAKSSTKKKNNDSKTTNIEVEISHVKSEQLKEASVKNMAPKKKKGQTNNNGSAKPAPKLEPKQKESDSDPDSDSSEDDTQFATKMFNMKRQTTVNPTPINSNIKPSAPKPNAAAPPASAKSADITGVATAKAKVNPQQNKQPITQITWPLQNYDFKLACRICFVKTGEGLKGYQFRENYPHSCTHDVLLVRAKKSPQLNWLKVRLRPANTSATMFVLCNQFKNGVPCRIGENNCTFGHNQVEINFWELDRSKTFSIQNFISNAAREGIYSSDILDQRSNKQQTVKAQPYIPGLQINTGNSKARATPPPQSPPMQTVSDVTSLKSPTPSASSTKVGGTSGLSTFSPPPTTSVPHYPHTAEFFFSANQPAFSQFTAPPPVNTSAPRFPPQTFVTAPRPNPPPPVVPNAVVYHLTSPMYTTVPRQTIPVSAPVKPPGMLQQQTSPNKLGQPQVNTALPNLSKPPPRIGKLQNPLPDYKFRLFCPQCLNFAGRPWYYTYDNSLNHHCAQSILAYYVQDNFKNSFWVQVRERASHRNFQGSYILCNSIYKNDISLCKYKDSCSFAHNGIEQKLWKMEQGGTFDIGEFIHQNKQNSPITGSSSLNYVRYLMEKFGGYFRFICRDCFFAPHPMISSQGEGNFCTGSQHHQWAKCKIIAHVLNGNYTPIDQSKFHYEGAFYLMCRHMQFCRLWLENKCNYAHSLIEKAVWMMERDIRLTREELVLHSSQLYQISQYTPSAPTHNPTEGKSWLPPTAAALNIEVNKRPENSAGAFIGGTSINLVEYCRICWSKGQKSPEDGKKDKCTRGHSNFKLNSVFVALPAGKEVRTFPTELPPGMKLILCNLHPKCTRQVCRHPHGEHELEVWTYMMKHKIKNLREMCEISQNMQKSKTRDISMGESVVSISEKQEPFSRLIQARPTSKIIAPGDLVISEHYCQYCGVSCNSTRQWDEHCMSEKHVENVNSDKEHQWNYRQPPWGQGNNLALCAKHIHDQSCQYSHVPDMYNLCVYAHSQEELDEWQERYEWRQYKRVIARERHMFSYTESLLEDYYSQDNSVNVMSENLPGVIVICGEDLKLFKSEKNAIFTWTFHIYTEKQLHKVALLHNKDRLHFSLIGTSNSHPQVASGDTFLSTDELGRAYYVVSVHFTASMFGSFIQWVVFDFGSRPVLVRKLAVEIGATLQQEKVRELRENLSFDRWTSQNKIIVRQSDPSLDDFTEKLLLKYKEPVSSEDVVTLDSITELNQHNYIHKMHKLLELEEITRHHIISSYNLVSEVSVAKTIDEPGNFIIATNGDLFIKVNLTENLTEDTLAGKLVLSSVRTVLLAKEGNTSKKVFEAFIVGESNYNYDGRCKDYIYLIVNAETSSQLGLTVDSKPTLEIQFQMDRKFFCRMHYALDSLQTTDVLFPDIVKFKPGPSEISFSMKIRSNVLNEDQMTAVRHIVVEREGYTPPFIMYGPFGTGKTETLAQATMTLLRERPNVRILICTQSNSAADLYITKHLSSFVKKMGQSLKVLRLNAPERKKDTVPDEVKQFCYGSSGMFQTPPKEAICQYQLVLTTVENSMQLTKLGLHNHFTHIFIDEAGQTLECEILMVLTLASTKTCVVLTGDHQQIGPTVYSPEARKQKFDISILVRLYNYYEQMANCGISVVSEKSKHSPMNIFLSINYRTKPEILRFISSVFYKGPDNLKAYGNVPSVMGITPLVFCVVQGTETQNRDSTSYLNHSEAQEVVERVKELIDRWPQEWGLMDAKRIAVISFYSDQIKHIRHLMRSDRQRPYLKQVDVGNIHSFQGKEVRALFISTVRTVNMLQEPHIIKSLEQGEDIGDLGFLSNPRLLNTALTRTQSYVAVVGDPVALCLIGECIQVWRTYLKHCSNMKSVHPITYNYDMVKNHVINIQIGPQGRVVDMLSRHGQETLNIQSRAAKATKAVPQKSDIQADDAMFGDSMSSAEKVSAWKTVDTGYLPVGPKVKSSIPKDNGHLTKLRRQFSEDDLHISSSISCEDIIFQMVRGNQTEAGDNGLIKLEGIVISELDGFAVLEYNHNIGQEPFKITSKDDDFITFIDNENSLTYINWSSRTLLTKLISEPERYLKCSFNTNGTEATAQIVGPIPRYFSGDMDIAIQGQFNRGHALNGDIVVVEIIGRSDSGKFLGQVKGILERAQDPTNRLFVCTADPNQPGILTPINPEMPRFYCLTSSAHVKLARKGNLCIYKLVSNNCLEFSQYKTIDSHNCDNQLYIVRYLTWQSGFLLPFGVVIGIFTPDDSLDNEIKILEVEHNLYRSPNEPAEEEAKQIFTPELSSELMKTRQDLTHTFCFTISDLLTEDLEMAISVNQVDSNYEVGFHLSDVVAYVDRFSALDQACENRGASLFPLGKEPKHMLPAQASTDYCSLKPGFDRLAVSVLLIVDEAGNIIGPPRLFRSVINCKQKFSHAEVEEILQNPEESQTDYLKSCVIVLYQLTYLWRCERLGNSHISPNLEADKRLAQHSHLMLSEVQLYVNGIVGELLVSRFKDSTPLLVQPGPQSAQLDEWKKENAGHAFNSIPMARAFNQEQVCHCKKACTCVFTYMRENQLARADTLSVLSESWLMIAQAVSDDYKDFELAQDMISDPNNMPQLSVAANKLKAIQSPERYRCSSELTQQDRKHYGHCVPNYTNCTNPLRRYISMVVQRILVAFIEGAPNPYTPAEINDICSKATIIEQTVEKFHSSVYLLHLSSALKARPFLSTAVVNEVDKEKAVVLLKDLDHVPKTFRTVRFSCLSPMKVSAVDKNPDCVQLLWEERVYQNSDQTNQIQNSLEVKLEPDRFVCNVPTILWQRLLSTVREKDEPEMEHCVQEISTKVEDEIEQLSKACIEVVSGFGKDGQMRHYVPFTLVLHKSQALQVQVSATMHKGLLTPCIQLINLTPSLDICLEHKTDQEKCFVDMELCSKAKATYNDENKYASEWQLPMLSMESAHQAVNDGERITVHNISINWTVEQETVVGEFVLSDSFCNKNSFQPDLGISLASTLLEGQPIFTGVNFSLDYLCVRYSNVQVPDEPALEESVAVLVNNGRPIVWVAHCLVTDVTKCTEGYLVEIKVSQSGMKIPPDLLTIRKESMLCSVEWIIKTPKQRVLDIAMRSLQFASSFAKDIIVGRRPINTIDPVPQETKMFVSNLSEEQESIISDSLRQPFSTVIGGPGVGKTALAARLALSLAKRNFTVDSLRKSRLGGTYTTHLMVCGPSEKSLDIITGMMVDLMRQNNLNFKIVRIYSEEIEERDFPLATSPKRMSRPSPTLAVMEEVALHHLIRKKNSPESVALLEQEMYLSMYGHQIAPAVQAALEKAQIQELKKSQIIVCSCVTSARPILKIANIKQVLIDDAGMISEAESLIPLVMHKNVNQFVLLGDLEMPEAHVDSKMAAQLGLSHCLLRRYTDRSYRLNSQFRNTPTLSSFPSSYFYESNLVTSRYAPSLVKPPAPTLVWPGESFPSIFCHVAGEESFLEISLKHCRSECDLINLQEVEAVVTLTTTLIHHHRISESAILILTATQAQASCIKAKVPRNVVVNTVMDSVGQESQYVILSTVRSVPPSRIEYPPSQDWICDHLGVMSEPRCINLAITRARTAFYIIGNKDLLGTCRPWMELIKVYRRRMSLMVSGVAQFVQTITRH</sequence>
<evidence type="ECO:0000256" key="3">
    <source>
        <dbReference type="SAM" id="MobiDB-lite"/>
    </source>
</evidence>
<dbReference type="SUPFAM" id="SSF52540">
    <property type="entry name" value="P-loop containing nucleoside triphosphate hydrolases"/>
    <property type="match status" value="2"/>
</dbReference>
<dbReference type="Proteomes" id="UP000076420">
    <property type="component" value="Unassembled WGS sequence"/>
</dbReference>
<dbReference type="KEGG" id="bgt:106052771"/>
<dbReference type="SUPFAM" id="SSF50249">
    <property type="entry name" value="Nucleic acid-binding proteins"/>
    <property type="match status" value="2"/>
</dbReference>
<dbReference type="SUPFAM" id="SSF57667">
    <property type="entry name" value="beta-beta-alpha zinc fingers"/>
    <property type="match status" value="1"/>
</dbReference>
<dbReference type="InterPro" id="IPR012340">
    <property type="entry name" value="NA-bd_OB-fold"/>
</dbReference>
<feature type="domain" description="RNB" evidence="4">
    <location>
        <begin position="2458"/>
        <end position="2828"/>
    </location>
</feature>
<feature type="region of interest" description="Disordered" evidence="3">
    <location>
        <begin position="194"/>
        <end position="286"/>
    </location>
</feature>
<evidence type="ECO:0000256" key="1">
    <source>
        <dbReference type="PROSITE-ProRule" id="PRU00339"/>
    </source>
</evidence>
<feature type="compositionally biased region" description="Acidic residues" evidence="3">
    <location>
        <begin position="233"/>
        <end position="244"/>
    </location>
</feature>
<dbReference type="PROSITE" id="PS50005">
    <property type="entry name" value="TPR"/>
    <property type="match status" value="1"/>
</dbReference>
<evidence type="ECO:0000313" key="5">
    <source>
        <dbReference type="EnsemblMetazoa" id="BGLB019191-PD"/>
    </source>
</evidence>
<feature type="compositionally biased region" description="Polar residues" evidence="3">
    <location>
        <begin position="254"/>
        <end position="268"/>
    </location>
</feature>
<dbReference type="VEuPathDB" id="VectorBase:BGLB019191"/>
<dbReference type="Pfam" id="PF00773">
    <property type="entry name" value="RNB"/>
    <property type="match status" value="1"/>
</dbReference>
<accession>A0A2C9KGB5</accession>
<reference evidence="5" key="1">
    <citation type="submission" date="2020-05" db="UniProtKB">
        <authorList>
            <consortium name="EnsemblMetazoa"/>
        </authorList>
    </citation>
    <scope>IDENTIFICATION</scope>
    <source>
        <strain evidence="5">BB02</strain>
    </source>
</reference>
<feature type="region of interest" description="Disordered" evidence="3">
    <location>
        <begin position="457"/>
        <end position="512"/>
    </location>
</feature>
<dbReference type="GO" id="GO:0004386">
    <property type="term" value="F:helicase activity"/>
    <property type="evidence" value="ECO:0007669"/>
    <property type="project" value="InterPro"/>
</dbReference>
<dbReference type="SUPFAM" id="SSF48452">
    <property type="entry name" value="TPR-like"/>
    <property type="match status" value="1"/>
</dbReference>
<dbReference type="Pfam" id="PF13087">
    <property type="entry name" value="AAA_12"/>
    <property type="match status" value="2"/>
</dbReference>
<dbReference type="InterPro" id="IPR036236">
    <property type="entry name" value="Znf_C2H2_sf"/>
</dbReference>
<feature type="compositionally biased region" description="Polar residues" evidence="3">
    <location>
        <begin position="477"/>
        <end position="499"/>
    </location>
</feature>
<protein>
    <recommendedName>
        <fullName evidence="4">RNB domain-containing protein</fullName>
    </recommendedName>
</protein>
<dbReference type="InterPro" id="IPR027417">
    <property type="entry name" value="P-loop_NTPase"/>
</dbReference>
<dbReference type="SMART" id="SM00028">
    <property type="entry name" value="TPR"/>
    <property type="match status" value="3"/>
</dbReference>
<dbReference type="PANTHER" id="PTHR14928">
    <property type="entry name" value="MICRO-RNA BINDING ZINC FINGER CCCH DOMAIN-CONTAINING PROTEIN 7"/>
    <property type="match status" value="1"/>
</dbReference>
<dbReference type="InterPro" id="IPR011990">
    <property type="entry name" value="TPR-like_helical_dom_sf"/>
</dbReference>
<dbReference type="PANTHER" id="PTHR14928:SF14">
    <property type="entry name" value="ACETAZOLAMIDE CONFERRING RESISTANCE PROTEIN ZAM"/>
    <property type="match status" value="1"/>
</dbReference>
<dbReference type="Gene3D" id="1.25.40.10">
    <property type="entry name" value="Tetratricopeptide repeat domain"/>
    <property type="match status" value="1"/>
</dbReference>
<keyword evidence="2" id="KW-0175">Coiled coil</keyword>
<dbReference type="STRING" id="6526.A0A2C9KGB5"/>
<dbReference type="RefSeq" id="XP_013063663.2">
    <property type="nucleotide sequence ID" value="XM_013208209.2"/>
</dbReference>
<feature type="repeat" description="TPR" evidence="1">
    <location>
        <begin position="86"/>
        <end position="119"/>
    </location>
</feature>
<dbReference type="InterPro" id="IPR001900">
    <property type="entry name" value="RNase_II/R"/>
</dbReference>
<dbReference type="GO" id="GO:0035196">
    <property type="term" value="P:miRNA processing"/>
    <property type="evidence" value="ECO:0007669"/>
    <property type="project" value="TreeGrafter"/>
</dbReference>